<dbReference type="Proteomes" id="UP001058602">
    <property type="component" value="Chromosome 1"/>
</dbReference>
<gene>
    <name evidence="1" type="ORF">NP165_12365</name>
</gene>
<name>A0ABY5LH54_9VIBR</name>
<dbReference type="SUPFAM" id="SSF46785">
    <property type="entry name" value="Winged helix' DNA-binding domain"/>
    <property type="match status" value="1"/>
</dbReference>
<evidence type="ECO:0000313" key="2">
    <source>
        <dbReference type="Proteomes" id="UP001058602"/>
    </source>
</evidence>
<proteinExistence type="predicted"/>
<dbReference type="Pfam" id="PF13412">
    <property type="entry name" value="HTH_24"/>
    <property type="match status" value="1"/>
</dbReference>
<protein>
    <submittedName>
        <fullName evidence="1">Transcriptional regulator</fullName>
    </submittedName>
</protein>
<reference evidence="1" key="1">
    <citation type="submission" date="2022-07" db="EMBL/GenBank/DDBJ databases">
        <title>Complete genome of Vibrio japonicus strain JCM 31412T and phylogenomic assessment of the Nereis clade of the genus Vibrio.</title>
        <authorList>
            <person name="Shlafstein M.D."/>
            <person name="Emsley S.A."/>
            <person name="Ushijima B."/>
            <person name="Videau P."/>
            <person name="Saw J.H."/>
        </authorList>
    </citation>
    <scope>NUCLEOTIDE SEQUENCE</scope>
    <source>
        <strain evidence="1">JCM 31412</strain>
    </source>
</reference>
<organism evidence="1 2">
    <name type="scientific">Vibrio japonicus</name>
    <dbReference type="NCBI Taxonomy" id="1824638"/>
    <lineage>
        <taxon>Bacteria</taxon>
        <taxon>Pseudomonadati</taxon>
        <taxon>Pseudomonadota</taxon>
        <taxon>Gammaproteobacteria</taxon>
        <taxon>Vibrionales</taxon>
        <taxon>Vibrionaceae</taxon>
        <taxon>Vibrio</taxon>
    </lineage>
</organism>
<dbReference type="RefSeq" id="WP_257084208.1">
    <property type="nucleotide sequence ID" value="NZ_CP102096.1"/>
</dbReference>
<dbReference type="InterPro" id="IPR036390">
    <property type="entry name" value="WH_DNA-bd_sf"/>
</dbReference>
<dbReference type="PANTHER" id="PTHR30363">
    <property type="entry name" value="HTH-TYPE TRANSCRIPTIONAL REGULATOR SRLR-RELATED"/>
    <property type="match status" value="1"/>
</dbReference>
<evidence type="ECO:0000313" key="1">
    <source>
        <dbReference type="EMBL" id="UUM30460.1"/>
    </source>
</evidence>
<keyword evidence="2" id="KW-1185">Reference proteome</keyword>
<accession>A0ABY5LH54</accession>
<dbReference type="PANTHER" id="PTHR30363:SF28">
    <property type="entry name" value="TRANSCRIPTIONAL REGULATORY PROTEIN-RELATED"/>
    <property type="match status" value="1"/>
</dbReference>
<dbReference type="EMBL" id="CP102096">
    <property type="protein sequence ID" value="UUM30460.1"/>
    <property type="molecule type" value="Genomic_DNA"/>
</dbReference>
<dbReference type="InterPro" id="IPR036388">
    <property type="entry name" value="WH-like_DNA-bd_sf"/>
</dbReference>
<sequence length="215" mass="24632">MKTTDRILESIKRNGAVTAKQLSEEFGMTSMGARQHLQTLEEEGLLEFEDIKAKVGRPNRHWSLTAKGHDQFSDRHKDLTIQVIDAVEHLFGQEGLEKVALEREKGVYQSYKAAMAHCRDLQCKLNTLVELRRAEGYMAELQETASGFLFIENHCPICKAATRYRSLCQSELNVFQRLLGNEYVVSRTEHIVDGERRCVYFIAQKRLNDVSPAEQ</sequence>
<dbReference type="InterPro" id="IPR050313">
    <property type="entry name" value="Carb_Metab_HTH_regulators"/>
</dbReference>
<dbReference type="Gene3D" id="1.10.10.10">
    <property type="entry name" value="Winged helix-like DNA-binding domain superfamily/Winged helix DNA-binding domain"/>
    <property type="match status" value="1"/>
</dbReference>